<feature type="transmembrane region" description="Helical" evidence="10">
    <location>
        <begin position="274"/>
        <end position="297"/>
    </location>
</feature>
<feature type="transmembrane region" description="Helical" evidence="10">
    <location>
        <begin position="309"/>
        <end position="332"/>
    </location>
</feature>
<evidence type="ECO:0000256" key="10">
    <source>
        <dbReference type="SAM" id="Phobius"/>
    </source>
</evidence>
<dbReference type="InterPro" id="IPR006153">
    <property type="entry name" value="Cation/H_exchanger_TM"/>
</dbReference>
<name>A0A0R2CSE5_9LACO</name>
<feature type="transmembrane region" description="Helical" evidence="10">
    <location>
        <begin position="156"/>
        <end position="177"/>
    </location>
</feature>
<dbReference type="GO" id="GO:0051453">
    <property type="term" value="P:regulation of intracellular pH"/>
    <property type="evidence" value="ECO:0007669"/>
    <property type="project" value="TreeGrafter"/>
</dbReference>
<evidence type="ECO:0000256" key="3">
    <source>
        <dbReference type="ARBA" id="ARBA00022475"/>
    </source>
</evidence>
<dbReference type="PANTHER" id="PTHR10110">
    <property type="entry name" value="SODIUM/HYDROGEN EXCHANGER"/>
    <property type="match status" value="1"/>
</dbReference>
<feature type="transmembrane region" description="Helical" evidence="10">
    <location>
        <begin position="228"/>
        <end position="254"/>
    </location>
</feature>
<feature type="transmembrane region" description="Helical" evidence="10">
    <location>
        <begin position="352"/>
        <end position="373"/>
    </location>
</feature>
<dbReference type="GO" id="GO:0005886">
    <property type="term" value="C:plasma membrane"/>
    <property type="evidence" value="ECO:0007669"/>
    <property type="project" value="UniProtKB-SubCell"/>
</dbReference>
<dbReference type="Proteomes" id="UP000051256">
    <property type="component" value="Unassembled WGS sequence"/>
</dbReference>
<evidence type="ECO:0000256" key="6">
    <source>
        <dbReference type="ARBA" id="ARBA00023053"/>
    </source>
</evidence>
<dbReference type="EMBL" id="AYZR01000004">
    <property type="protein sequence ID" value="KRM94277.1"/>
    <property type="molecule type" value="Genomic_DNA"/>
</dbReference>
<sequence>MELTITLLLIIFAVFASNLAAAKVKVIPAAFWEIDIGLLLPFIPWFHDFEMIPEVFLFVIISVLMFNEGQHTNIRRLFKHWGSTLSMSVWLALVTIIVVGLVTKWFLPTLSLSLAFILGAIITPTDSVAVSSITSDLKVPRPVMNTLERESLFNDASGLVVFNLGITALVTGYFSILHAVTDFLYVFGGGILLGVILGWIAVRIRLWMIRQRLSGPQVIIPYNLLTPFFVYFAAEMLGVSGILAVVTAGIVHGWQQNVLKLSSSRLQITTNSAWKLISSILNGIVFVLLGVSFPEVWQDLATRSAHGVSVLLILGTLLYVVMLVVRFLWAWLGMVKVPHQRQQKARFTDSVLIALSGVHGTITMAMAFSLPLHLKNKVFIERSDLIFVAAVVIILSLLVPTIVLKLILPPKQQSFTRSELDKAKEDTINAAIRLISQHSSNPNTIAVIHTLNSQQLAPVVVDPQKVNELLEDTKRIEKETIKQMVATHEISEMLAADYERTAALMYRRLDNGLWQTILDYWRLFMPFSQANRNYRKRKRQFRKVTGEKRRTERERWFTDLQRVSKKPFEEISNYLANVEDVFEHPEVLVVRSFYDQRQRNWNRTRDEQIVQNQLLTRAFQEEYTYVQNRVLDGSWSRQLGNQLFDDIANDQMLYIQRSLEE</sequence>
<evidence type="ECO:0000313" key="13">
    <source>
        <dbReference type="Proteomes" id="UP000051256"/>
    </source>
</evidence>
<keyword evidence="3" id="KW-1003">Cell membrane</keyword>
<keyword evidence="4 10" id="KW-0812">Transmembrane</keyword>
<evidence type="ECO:0000256" key="7">
    <source>
        <dbReference type="ARBA" id="ARBA00023065"/>
    </source>
</evidence>
<dbReference type="STRING" id="1423802.FC56_GL001229"/>
<dbReference type="Gene3D" id="6.10.140.1330">
    <property type="match status" value="1"/>
</dbReference>
<feature type="transmembrane region" description="Helical" evidence="10">
    <location>
        <begin position="87"/>
        <end position="107"/>
    </location>
</feature>
<feature type="transmembrane region" description="Helical" evidence="10">
    <location>
        <begin position="113"/>
        <end position="135"/>
    </location>
</feature>
<dbReference type="GO" id="GO:0015385">
    <property type="term" value="F:sodium:proton antiporter activity"/>
    <property type="evidence" value="ECO:0007669"/>
    <property type="project" value="InterPro"/>
</dbReference>
<accession>A0A0R2CSE5</accession>
<evidence type="ECO:0000259" key="11">
    <source>
        <dbReference type="Pfam" id="PF00999"/>
    </source>
</evidence>
<keyword evidence="8 10" id="KW-0472">Membrane</keyword>
<dbReference type="PANTHER" id="PTHR10110:SF86">
    <property type="entry name" value="SODIUM_HYDROGEN EXCHANGER 7"/>
    <property type="match status" value="1"/>
</dbReference>
<keyword evidence="9" id="KW-0739">Sodium transport</keyword>
<dbReference type="PATRIC" id="fig|1423802.4.peg.1247"/>
<evidence type="ECO:0000256" key="9">
    <source>
        <dbReference type="ARBA" id="ARBA00023201"/>
    </source>
</evidence>
<dbReference type="InterPro" id="IPR018422">
    <property type="entry name" value="Cation/H_exchanger_CPA1"/>
</dbReference>
<evidence type="ECO:0000256" key="2">
    <source>
        <dbReference type="ARBA" id="ARBA00022448"/>
    </source>
</evidence>
<feature type="domain" description="Cation/H+ exchanger transmembrane" evidence="11">
    <location>
        <begin position="11"/>
        <end position="408"/>
    </location>
</feature>
<dbReference type="GO" id="GO:0015386">
    <property type="term" value="F:potassium:proton antiporter activity"/>
    <property type="evidence" value="ECO:0007669"/>
    <property type="project" value="TreeGrafter"/>
</dbReference>
<proteinExistence type="predicted"/>
<keyword evidence="13" id="KW-1185">Reference proteome</keyword>
<reference evidence="12 13" key="1">
    <citation type="journal article" date="2015" name="Genome Announc.">
        <title>Expanding the biotechnology potential of lactobacilli through comparative genomics of 213 strains and associated genera.</title>
        <authorList>
            <person name="Sun Z."/>
            <person name="Harris H.M."/>
            <person name="McCann A."/>
            <person name="Guo C."/>
            <person name="Argimon S."/>
            <person name="Zhang W."/>
            <person name="Yang X."/>
            <person name="Jeffery I.B."/>
            <person name="Cooney J.C."/>
            <person name="Kagawa T.F."/>
            <person name="Liu W."/>
            <person name="Song Y."/>
            <person name="Salvetti E."/>
            <person name="Wrobel A."/>
            <person name="Rasinkangas P."/>
            <person name="Parkhill J."/>
            <person name="Rea M.C."/>
            <person name="O'Sullivan O."/>
            <person name="Ritari J."/>
            <person name="Douillard F.P."/>
            <person name="Paul Ross R."/>
            <person name="Yang R."/>
            <person name="Briner A.E."/>
            <person name="Felis G.E."/>
            <person name="de Vos W.M."/>
            <person name="Barrangou R."/>
            <person name="Klaenhammer T.R."/>
            <person name="Caufield P.W."/>
            <person name="Cui Y."/>
            <person name="Zhang H."/>
            <person name="O'Toole P.W."/>
        </authorList>
    </citation>
    <scope>NUCLEOTIDE SEQUENCE [LARGE SCALE GENOMIC DNA]</scope>
    <source>
        <strain evidence="12 13">DSM 24302</strain>
    </source>
</reference>
<evidence type="ECO:0000256" key="5">
    <source>
        <dbReference type="ARBA" id="ARBA00022989"/>
    </source>
</evidence>
<feature type="transmembrane region" description="Helical" evidence="10">
    <location>
        <begin position="46"/>
        <end position="66"/>
    </location>
</feature>
<evidence type="ECO:0000256" key="4">
    <source>
        <dbReference type="ARBA" id="ARBA00022692"/>
    </source>
</evidence>
<gene>
    <name evidence="12" type="ORF">FC56_GL001229</name>
</gene>
<dbReference type="Pfam" id="PF00999">
    <property type="entry name" value="Na_H_Exchanger"/>
    <property type="match status" value="1"/>
</dbReference>
<evidence type="ECO:0000256" key="1">
    <source>
        <dbReference type="ARBA" id="ARBA00004651"/>
    </source>
</evidence>
<feature type="transmembrane region" description="Helical" evidence="10">
    <location>
        <begin position="183"/>
        <end position="207"/>
    </location>
</feature>
<feature type="transmembrane region" description="Helical" evidence="10">
    <location>
        <begin position="385"/>
        <end position="408"/>
    </location>
</feature>
<dbReference type="GO" id="GO:0098719">
    <property type="term" value="P:sodium ion import across plasma membrane"/>
    <property type="evidence" value="ECO:0007669"/>
    <property type="project" value="TreeGrafter"/>
</dbReference>
<dbReference type="AlphaFoldDB" id="A0A0R2CSE5"/>
<protein>
    <submittedName>
        <fullName evidence="12">NhaP2 protein</fullName>
    </submittedName>
</protein>
<keyword evidence="5 10" id="KW-1133">Transmembrane helix</keyword>
<dbReference type="RefSeq" id="WP_056977420.1">
    <property type="nucleotide sequence ID" value="NZ_AYZR01000004.1"/>
</dbReference>
<organism evidence="12 13">
    <name type="scientific">Lentilactobacillus senioris DSM 24302 = JCM 17472</name>
    <dbReference type="NCBI Taxonomy" id="1423802"/>
    <lineage>
        <taxon>Bacteria</taxon>
        <taxon>Bacillati</taxon>
        <taxon>Bacillota</taxon>
        <taxon>Bacilli</taxon>
        <taxon>Lactobacillales</taxon>
        <taxon>Lactobacillaceae</taxon>
        <taxon>Lentilactobacillus</taxon>
    </lineage>
</organism>
<evidence type="ECO:0000256" key="8">
    <source>
        <dbReference type="ARBA" id="ARBA00023136"/>
    </source>
</evidence>
<keyword evidence="6" id="KW-0915">Sodium</keyword>
<keyword evidence="2" id="KW-0813">Transport</keyword>
<evidence type="ECO:0000313" key="12">
    <source>
        <dbReference type="EMBL" id="KRM94277.1"/>
    </source>
</evidence>
<comment type="subcellular location">
    <subcellularLocation>
        <location evidence="1">Cell membrane</location>
        <topology evidence="1">Multi-pass membrane protein</topology>
    </subcellularLocation>
</comment>
<comment type="caution">
    <text evidence="12">The sequence shown here is derived from an EMBL/GenBank/DDBJ whole genome shotgun (WGS) entry which is preliminary data.</text>
</comment>
<keyword evidence="7" id="KW-0406">Ion transport</keyword>